<dbReference type="RefSeq" id="WP_166400718.1">
    <property type="nucleotide sequence ID" value="NZ_JAANAS010000072.1"/>
</dbReference>
<keyword evidence="1" id="KW-1003">Cell membrane</keyword>
<dbReference type="Pfam" id="PF07584">
    <property type="entry name" value="BatA"/>
    <property type="match status" value="1"/>
</dbReference>
<comment type="caution">
    <text evidence="7">The sequence shown here is derived from an EMBL/GenBank/DDBJ whole genome shotgun (WGS) entry which is preliminary data.</text>
</comment>
<dbReference type="SUPFAM" id="SSF53300">
    <property type="entry name" value="vWA-like"/>
    <property type="match status" value="1"/>
</dbReference>
<gene>
    <name evidence="7" type="ORF">G7034_09460</name>
</gene>
<protein>
    <submittedName>
        <fullName evidence="7">VWA domain-containing protein</fullName>
    </submittedName>
</protein>
<dbReference type="PROSITE" id="PS50234">
    <property type="entry name" value="VWFA"/>
    <property type="match status" value="1"/>
</dbReference>
<dbReference type="InterPro" id="IPR002035">
    <property type="entry name" value="VWF_A"/>
</dbReference>
<dbReference type="PANTHER" id="PTHR22550:SF5">
    <property type="entry name" value="LEUCINE ZIPPER PROTEIN 4"/>
    <property type="match status" value="1"/>
</dbReference>
<evidence type="ECO:0000259" key="6">
    <source>
        <dbReference type="PROSITE" id="PS50234"/>
    </source>
</evidence>
<evidence type="ECO:0000313" key="8">
    <source>
        <dbReference type="Proteomes" id="UP000643701"/>
    </source>
</evidence>
<evidence type="ECO:0000256" key="4">
    <source>
        <dbReference type="ARBA" id="ARBA00023136"/>
    </source>
</evidence>
<keyword evidence="2 5" id="KW-0812">Transmembrane</keyword>
<feature type="transmembrane region" description="Helical" evidence="5">
    <location>
        <begin position="6"/>
        <end position="29"/>
    </location>
</feature>
<sequence length="348" mass="38980">MYILEEKIYLWCLLAIPLLIAIHLLVLFWRKRTQQKFASPKLFGLLTPNKSTLKSSLKITFLCLAIGFLSIALVNPKLGTKTETVKREGVDLVFALDVSKSMLAEDITPNRLAKSKRIISEIINNLKGDRVGLIGYAGSAFPQVPITTDYSATKNFLRSMNTDMVSSQGTATREAVRLANRYFDNEETSKVLILVTDGEDHQADFEEEIARAAEQGIKIIALGAGTERGAPIPIRDGRGGVNYKKDRAGETVITRADLSTLKRIADLGNGVYVDGSSTTKAVNEVLEAINDLEKTEFETKEYANYQHYFQWFLILGIFFMLLEVLLLERKTGWLSKLNLFNENESENE</sequence>
<accession>A0A967ALG0</accession>
<dbReference type="AlphaFoldDB" id="A0A967ALG0"/>
<evidence type="ECO:0000256" key="5">
    <source>
        <dbReference type="SAM" id="Phobius"/>
    </source>
</evidence>
<dbReference type="Gene3D" id="3.40.50.410">
    <property type="entry name" value="von Willebrand factor, type A domain"/>
    <property type="match status" value="1"/>
</dbReference>
<dbReference type="InterPro" id="IPR036465">
    <property type="entry name" value="vWFA_dom_sf"/>
</dbReference>
<evidence type="ECO:0000256" key="2">
    <source>
        <dbReference type="ARBA" id="ARBA00022692"/>
    </source>
</evidence>
<evidence type="ECO:0000256" key="3">
    <source>
        <dbReference type="ARBA" id="ARBA00022989"/>
    </source>
</evidence>
<feature type="transmembrane region" description="Helical" evidence="5">
    <location>
        <begin position="308"/>
        <end position="327"/>
    </location>
</feature>
<dbReference type="PRINTS" id="PR00453">
    <property type="entry name" value="VWFADOMAIN"/>
</dbReference>
<feature type="domain" description="VWFA" evidence="6">
    <location>
        <begin position="91"/>
        <end position="289"/>
    </location>
</feature>
<evidence type="ECO:0000313" key="7">
    <source>
        <dbReference type="EMBL" id="NGZ90479.1"/>
    </source>
</evidence>
<proteinExistence type="predicted"/>
<keyword evidence="4 5" id="KW-0472">Membrane</keyword>
<keyword evidence="8" id="KW-1185">Reference proteome</keyword>
<dbReference type="InterPro" id="IPR050768">
    <property type="entry name" value="UPF0353/GerABKA_families"/>
</dbReference>
<dbReference type="PANTHER" id="PTHR22550">
    <property type="entry name" value="SPORE GERMINATION PROTEIN"/>
    <property type="match status" value="1"/>
</dbReference>
<dbReference type="InterPro" id="IPR024163">
    <property type="entry name" value="Aerotolerance_reg_N"/>
</dbReference>
<name>A0A967ALG0_9FLAO</name>
<dbReference type="SMART" id="SM00327">
    <property type="entry name" value="VWA"/>
    <property type="match status" value="1"/>
</dbReference>
<dbReference type="Proteomes" id="UP000643701">
    <property type="component" value="Unassembled WGS sequence"/>
</dbReference>
<evidence type="ECO:0000256" key="1">
    <source>
        <dbReference type="ARBA" id="ARBA00022475"/>
    </source>
</evidence>
<dbReference type="Pfam" id="PF00092">
    <property type="entry name" value="VWA"/>
    <property type="match status" value="1"/>
</dbReference>
<reference evidence="7" key="1">
    <citation type="submission" date="2020-03" db="EMBL/GenBank/DDBJ databases">
        <title>Psychroflexus Maritimus sp. nov., isolate from marine sediment.</title>
        <authorList>
            <person name="Zhong Y.-L."/>
        </authorList>
    </citation>
    <scope>NUCLEOTIDE SEQUENCE</scope>
    <source>
        <strain evidence="7">C1</strain>
    </source>
</reference>
<keyword evidence="3 5" id="KW-1133">Transmembrane helix</keyword>
<organism evidence="7 8">
    <name type="scientific">Psychroflexus maritimus</name>
    <dbReference type="NCBI Taxonomy" id="2714865"/>
    <lineage>
        <taxon>Bacteria</taxon>
        <taxon>Pseudomonadati</taxon>
        <taxon>Bacteroidota</taxon>
        <taxon>Flavobacteriia</taxon>
        <taxon>Flavobacteriales</taxon>
        <taxon>Flavobacteriaceae</taxon>
        <taxon>Psychroflexus</taxon>
    </lineage>
</organism>
<feature type="transmembrane region" description="Helical" evidence="5">
    <location>
        <begin position="59"/>
        <end position="78"/>
    </location>
</feature>
<dbReference type="EMBL" id="JAANAS010000072">
    <property type="protein sequence ID" value="NGZ90479.1"/>
    <property type="molecule type" value="Genomic_DNA"/>
</dbReference>